<keyword evidence="2" id="KW-1185">Reference proteome</keyword>
<evidence type="ECO:0000313" key="1">
    <source>
        <dbReference type="EMBL" id="AEB12792.1"/>
    </source>
</evidence>
<organism evidence="1 2">
    <name type="scientific">Marinithermus hydrothermalis (strain DSM 14884 / JCM 11576 / T1)</name>
    <dbReference type="NCBI Taxonomy" id="869210"/>
    <lineage>
        <taxon>Bacteria</taxon>
        <taxon>Thermotogati</taxon>
        <taxon>Deinococcota</taxon>
        <taxon>Deinococci</taxon>
        <taxon>Thermales</taxon>
        <taxon>Thermaceae</taxon>
        <taxon>Marinithermus</taxon>
    </lineage>
</organism>
<name>F2NN53_MARHT</name>
<protein>
    <submittedName>
        <fullName evidence="1">CRISPR-associated protein, Csh2 family</fullName>
    </submittedName>
</protein>
<dbReference type="GO" id="GO:0043571">
    <property type="term" value="P:maintenance of CRISPR repeat elements"/>
    <property type="evidence" value="ECO:0007669"/>
    <property type="project" value="InterPro"/>
</dbReference>
<dbReference type="KEGG" id="mhd:Marky_2066"/>
<gene>
    <name evidence="1" type="ordered locus">Marky_2066</name>
</gene>
<proteinExistence type="predicted"/>
<dbReference type="NCBIfam" id="TIGR01595">
    <property type="entry name" value="cas_CT1132"/>
    <property type="match status" value="1"/>
</dbReference>
<evidence type="ECO:0000313" key="2">
    <source>
        <dbReference type="Proteomes" id="UP000007030"/>
    </source>
</evidence>
<dbReference type="RefSeq" id="WP_013704837.1">
    <property type="nucleotide sequence ID" value="NC_015387.1"/>
</dbReference>
<sequence length="307" mass="35501">MKLLDGEILFLYDAKMTNPNGDPDEENKPRMDYATSRALVSDVRLKRYLRDYWLSQGRDVWVRTLNERTVSADQRLRDLQETHQREAKDREFVPWLLDRLIDVRLFGATMPIKARENESRGSGLTFTGPVQFTWGYSLHPVEIMDSSTISSTFAGRENEHGTFGKDWRIYYGLIAFMGRVSTRRGQTTHLQETDLDALEEALLKAIPAEAVTRSKFGQTPRLYLHVRYREGAYPFPPVGDLRDQVRFLPSEGLEPRKVRAVGDYRLDLTPLTEALRPHASRIEEVRLWVHPELRVQGLEGLPHLHTL</sequence>
<dbReference type="EMBL" id="CP002630">
    <property type="protein sequence ID" value="AEB12792.1"/>
    <property type="molecule type" value="Genomic_DNA"/>
</dbReference>
<dbReference type="InterPro" id="IPR013419">
    <property type="entry name" value="CRISPR-assoc_prot_Cas7/Csh2"/>
</dbReference>
<dbReference type="Proteomes" id="UP000007030">
    <property type="component" value="Chromosome"/>
</dbReference>
<dbReference type="NCBIfam" id="TIGR02590">
    <property type="entry name" value="cas_Csh2"/>
    <property type="match status" value="1"/>
</dbReference>
<dbReference type="HOGENOM" id="CLU_071770_0_0_0"/>
<dbReference type="OrthoDB" id="9776792at2"/>
<accession>F2NN53</accession>
<dbReference type="AlphaFoldDB" id="F2NN53"/>
<dbReference type="Pfam" id="PF05107">
    <property type="entry name" value="Cas_Cas7"/>
    <property type="match status" value="1"/>
</dbReference>
<reference evidence="1 2" key="1">
    <citation type="journal article" date="2012" name="Stand. Genomic Sci.">
        <title>Complete genome sequence of the aerobic, heterotroph Marinithermus hydrothermalis type strain (T1(T)) from a deep-sea hydrothermal vent chimney.</title>
        <authorList>
            <person name="Copeland A."/>
            <person name="Gu W."/>
            <person name="Yasawong M."/>
            <person name="Lapidus A."/>
            <person name="Lucas S."/>
            <person name="Deshpande S."/>
            <person name="Pagani I."/>
            <person name="Tapia R."/>
            <person name="Cheng J.F."/>
            <person name="Goodwin L.A."/>
            <person name="Pitluck S."/>
            <person name="Liolios K."/>
            <person name="Ivanova N."/>
            <person name="Mavromatis K."/>
            <person name="Mikhailova N."/>
            <person name="Pati A."/>
            <person name="Chen A."/>
            <person name="Palaniappan K."/>
            <person name="Land M."/>
            <person name="Pan C."/>
            <person name="Brambilla E.M."/>
            <person name="Rohde M."/>
            <person name="Tindall B.J."/>
            <person name="Sikorski J."/>
            <person name="Goker M."/>
            <person name="Detter J.C."/>
            <person name="Bristow J."/>
            <person name="Eisen J.A."/>
            <person name="Markowitz V."/>
            <person name="Hugenholtz P."/>
            <person name="Kyrpides N.C."/>
            <person name="Klenk H.P."/>
            <person name="Woyke T."/>
        </authorList>
    </citation>
    <scope>NUCLEOTIDE SEQUENCE [LARGE SCALE GENOMIC DNA]</scope>
    <source>
        <strain evidence="2">DSM 14884 / JCM 11576 / T1</strain>
    </source>
</reference>
<dbReference type="STRING" id="869210.Marky_2066"/>
<dbReference type="eggNOG" id="COG3649">
    <property type="taxonomic scope" value="Bacteria"/>
</dbReference>
<dbReference type="InterPro" id="IPR006482">
    <property type="entry name" value="Cas7_Csh2/Csh2"/>
</dbReference>